<keyword evidence="2" id="KW-1185">Reference proteome</keyword>
<proteinExistence type="predicted"/>
<name>A0ABR8JSQ5_9BACT</name>
<evidence type="ECO:0000313" key="2">
    <source>
        <dbReference type="Proteomes" id="UP000606003"/>
    </source>
</evidence>
<gene>
    <name evidence="1" type="ORF">IC234_12130</name>
</gene>
<sequence length="52" mass="5922">MPTLIYFASGRHFSRFAPGWLAGIRAFEALRHPGEWLVRTDSCCMLRLGVAR</sequence>
<reference evidence="1 2" key="1">
    <citation type="submission" date="2020-09" db="EMBL/GenBank/DDBJ databases">
        <authorList>
            <person name="Kim M.K."/>
        </authorList>
    </citation>
    <scope>NUCLEOTIDE SEQUENCE [LARGE SCALE GENOMIC DNA]</scope>
    <source>
        <strain evidence="1 2">BT189</strain>
    </source>
</reference>
<dbReference type="EMBL" id="JACXAC010000004">
    <property type="protein sequence ID" value="MBD2722873.1"/>
    <property type="molecule type" value="Genomic_DNA"/>
</dbReference>
<dbReference type="RefSeq" id="WP_190924935.1">
    <property type="nucleotide sequence ID" value="NZ_JACXAC010000004.1"/>
</dbReference>
<organism evidence="1 2">
    <name type="scientific">Hymenobacter armeniacus</name>
    <dbReference type="NCBI Taxonomy" id="2771358"/>
    <lineage>
        <taxon>Bacteria</taxon>
        <taxon>Pseudomonadati</taxon>
        <taxon>Bacteroidota</taxon>
        <taxon>Cytophagia</taxon>
        <taxon>Cytophagales</taxon>
        <taxon>Hymenobacteraceae</taxon>
        <taxon>Hymenobacter</taxon>
    </lineage>
</organism>
<evidence type="ECO:0000313" key="1">
    <source>
        <dbReference type="EMBL" id="MBD2722873.1"/>
    </source>
</evidence>
<comment type="caution">
    <text evidence="1">The sequence shown here is derived from an EMBL/GenBank/DDBJ whole genome shotgun (WGS) entry which is preliminary data.</text>
</comment>
<accession>A0ABR8JSQ5</accession>
<protein>
    <submittedName>
        <fullName evidence="1">Uncharacterized protein</fullName>
    </submittedName>
</protein>
<dbReference type="Proteomes" id="UP000606003">
    <property type="component" value="Unassembled WGS sequence"/>
</dbReference>